<dbReference type="PANTHER" id="PTHR30532">
    <property type="entry name" value="IRON III DICITRATE-BINDING PERIPLASMIC PROTEIN"/>
    <property type="match status" value="1"/>
</dbReference>
<dbReference type="Pfam" id="PF01497">
    <property type="entry name" value="Peripla_BP_2"/>
    <property type="match status" value="1"/>
</dbReference>
<protein>
    <submittedName>
        <fullName evidence="8">Fe2+-enterobactin ABC transporter substrate-binding protein</fullName>
    </submittedName>
</protein>
<evidence type="ECO:0000313" key="8">
    <source>
        <dbReference type="EMBL" id="GLL13934.1"/>
    </source>
</evidence>
<accession>A0A9W6NYI7</accession>
<dbReference type="InterPro" id="IPR051313">
    <property type="entry name" value="Bact_iron-sidero_bind"/>
</dbReference>
<evidence type="ECO:0000256" key="6">
    <source>
        <dbReference type="SAM" id="SignalP"/>
    </source>
</evidence>
<feature type="chain" id="PRO_5040749823" evidence="6">
    <location>
        <begin position="31"/>
        <end position="335"/>
    </location>
</feature>
<evidence type="ECO:0000256" key="5">
    <source>
        <dbReference type="SAM" id="MobiDB-lite"/>
    </source>
</evidence>
<dbReference type="EMBL" id="BSFQ01000026">
    <property type="protein sequence ID" value="GLL13934.1"/>
    <property type="molecule type" value="Genomic_DNA"/>
</dbReference>
<gene>
    <name evidence="8" type="ORF">GCM10017577_50790</name>
</gene>
<dbReference type="Proteomes" id="UP001143463">
    <property type="component" value="Unassembled WGS sequence"/>
</dbReference>
<dbReference type="Gene3D" id="3.40.50.1980">
    <property type="entry name" value="Nitrogenase molybdenum iron protein domain"/>
    <property type="match status" value="2"/>
</dbReference>
<dbReference type="PANTHER" id="PTHR30532:SF24">
    <property type="entry name" value="FERRIC ENTEROBACTIN-BINDING PERIPLASMIC PROTEIN FEPB"/>
    <property type="match status" value="1"/>
</dbReference>
<comment type="subcellular location">
    <subcellularLocation>
        <location evidence="1">Cell envelope</location>
    </subcellularLocation>
</comment>
<evidence type="ECO:0000256" key="4">
    <source>
        <dbReference type="ARBA" id="ARBA00022729"/>
    </source>
</evidence>
<dbReference type="GO" id="GO:0030288">
    <property type="term" value="C:outer membrane-bounded periplasmic space"/>
    <property type="evidence" value="ECO:0007669"/>
    <property type="project" value="TreeGrafter"/>
</dbReference>
<sequence length="335" mass="35017">MSRLSRTPRRRRVTAPGVVTAALAALLALAGCSSTPTESADPAPAGPRTVQTEQGPVEVPAQAQRIVNLSGGFGGYLYAVDAPVVATDTRVLGVTDLDGGFPPAWADKARAANTEALPAGEQLNIEAVVAARPDLIIGGGQGITAVQAKENYDKLKAIAPTVLVPTTVTGWEDQLRQVADAAGRGDRVDALIRGYDDRLNQVKGAIQVPAEPFAILLSLPNQKPYLIPETAALPQQLAALGFTMDGVLAKAGNPQLYGSGDSFEVSPELLGKVADAPQAFVINLSGRTVDQLRADPLYAALPAFRAGKVHELPATSYRPDLDGATNTLTVIDQEF</sequence>
<dbReference type="GO" id="GO:1901678">
    <property type="term" value="P:iron coordination entity transport"/>
    <property type="evidence" value="ECO:0007669"/>
    <property type="project" value="UniProtKB-ARBA"/>
</dbReference>
<keyword evidence="4 6" id="KW-0732">Signal</keyword>
<evidence type="ECO:0000256" key="3">
    <source>
        <dbReference type="ARBA" id="ARBA00022448"/>
    </source>
</evidence>
<feature type="signal peptide" evidence="6">
    <location>
        <begin position="1"/>
        <end position="30"/>
    </location>
</feature>
<comment type="caution">
    <text evidence="8">The sequence shown here is derived from an EMBL/GenBank/DDBJ whole genome shotgun (WGS) entry which is preliminary data.</text>
</comment>
<dbReference type="PROSITE" id="PS51257">
    <property type="entry name" value="PROKAR_LIPOPROTEIN"/>
    <property type="match status" value="1"/>
</dbReference>
<evidence type="ECO:0000256" key="1">
    <source>
        <dbReference type="ARBA" id="ARBA00004196"/>
    </source>
</evidence>
<dbReference type="SUPFAM" id="SSF53807">
    <property type="entry name" value="Helical backbone' metal receptor"/>
    <property type="match status" value="1"/>
</dbReference>
<feature type="region of interest" description="Disordered" evidence="5">
    <location>
        <begin position="34"/>
        <end position="57"/>
    </location>
</feature>
<proteinExistence type="inferred from homology"/>
<dbReference type="AlphaFoldDB" id="A0A9W6NYI7"/>
<evidence type="ECO:0000259" key="7">
    <source>
        <dbReference type="PROSITE" id="PS50983"/>
    </source>
</evidence>
<reference evidence="8" key="2">
    <citation type="submission" date="2023-01" db="EMBL/GenBank/DDBJ databases">
        <authorList>
            <person name="Sun Q."/>
            <person name="Evtushenko L."/>
        </authorList>
    </citation>
    <scope>NUCLEOTIDE SEQUENCE</scope>
    <source>
        <strain evidence="8">VKM Ac-1069</strain>
    </source>
</reference>
<organism evidence="8 9">
    <name type="scientific">Pseudonocardia halophobica</name>
    <dbReference type="NCBI Taxonomy" id="29401"/>
    <lineage>
        <taxon>Bacteria</taxon>
        <taxon>Bacillati</taxon>
        <taxon>Actinomycetota</taxon>
        <taxon>Actinomycetes</taxon>
        <taxon>Pseudonocardiales</taxon>
        <taxon>Pseudonocardiaceae</taxon>
        <taxon>Pseudonocardia</taxon>
    </lineage>
</organism>
<dbReference type="InterPro" id="IPR002491">
    <property type="entry name" value="ABC_transptr_periplasmic_BD"/>
</dbReference>
<comment type="similarity">
    <text evidence="2">Belongs to the bacterial solute-binding protein 8 family.</text>
</comment>
<feature type="domain" description="Fe/B12 periplasmic-binding" evidence="7">
    <location>
        <begin position="65"/>
        <end position="335"/>
    </location>
</feature>
<evidence type="ECO:0000313" key="9">
    <source>
        <dbReference type="Proteomes" id="UP001143463"/>
    </source>
</evidence>
<keyword evidence="3" id="KW-0813">Transport</keyword>
<evidence type="ECO:0000256" key="2">
    <source>
        <dbReference type="ARBA" id="ARBA00008814"/>
    </source>
</evidence>
<dbReference type="PROSITE" id="PS50983">
    <property type="entry name" value="FE_B12_PBP"/>
    <property type="match status" value="1"/>
</dbReference>
<reference evidence="8" key="1">
    <citation type="journal article" date="2014" name="Int. J. Syst. Evol. Microbiol.">
        <title>Complete genome sequence of Corynebacterium casei LMG S-19264T (=DSM 44701T), isolated from a smear-ripened cheese.</title>
        <authorList>
            <consortium name="US DOE Joint Genome Institute (JGI-PGF)"/>
            <person name="Walter F."/>
            <person name="Albersmeier A."/>
            <person name="Kalinowski J."/>
            <person name="Ruckert C."/>
        </authorList>
    </citation>
    <scope>NUCLEOTIDE SEQUENCE</scope>
    <source>
        <strain evidence="8">VKM Ac-1069</strain>
    </source>
</reference>
<dbReference type="RefSeq" id="WP_037038509.1">
    <property type="nucleotide sequence ID" value="NZ_BAAAUZ010000037.1"/>
</dbReference>
<keyword evidence="9" id="KW-1185">Reference proteome</keyword>
<name>A0A9W6NYI7_9PSEU</name>